<reference evidence="2 3" key="1">
    <citation type="submission" date="2019-07" db="EMBL/GenBank/DDBJ databases">
        <title>Draft genome assembly of a fouling barnacle, Amphibalanus amphitrite (Darwin, 1854): The first reference genome for Thecostraca.</title>
        <authorList>
            <person name="Kim W."/>
        </authorList>
    </citation>
    <scope>NUCLEOTIDE SEQUENCE [LARGE SCALE GENOMIC DNA]</scope>
    <source>
        <strain evidence="2">SNU_AA5</strain>
        <tissue evidence="2">Soma without cirri and trophi</tissue>
    </source>
</reference>
<protein>
    <recommendedName>
        <fullName evidence="4">Thioredoxin domain-containing protein</fullName>
    </recommendedName>
</protein>
<keyword evidence="3" id="KW-1185">Reference proteome</keyword>
<feature type="chain" id="PRO_5025483656" description="Thioredoxin domain-containing protein" evidence="1">
    <location>
        <begin position="25"/>
        <end position="155"/>
    </location>
</feature>
<sequence>MTNPSLMLIMRLVLLGWFWTFSAAVSDDIKISSAELKDLRPETETVLAFFTRRSGCSSCAAAADELRSVLPSLGMKTYLVEDGKETAEYADRVPALVMFHGHTPVLYEGPMEGDAFAEFVTTNREPRVVILNDGSFEHLTQAATGATTGDWLVML</sequence>
<evidence type="ECO:0000313" key="2">
    <source>
        <dbReference type="EMBL" id="KAF0295195.1"/>
    </source>
</evidence>
<dbReference type="OrthoDB" id="72053at2759"/>
<proteinExistence type="predicted"/>
<dbReference type="SUPFAM" id="SSF52833">
    <property type="entry name" value="Thioredoxin-like"/>
    <property type="match status" value="1"/>
</dbReference>
<organism evidence="2 3">
    <name type="scientific">Amphibalanus amphitrite</name>
    <name type="common">Striped barnacle</name>
    <name type="synonym">Balanus amphitrite</name>
    <dbReference type="NCBI Taxonomy" id="1232801"/>
    <lineage>
        <taxon>Eukaryota</taxon>
        <taxon>Metazoa</taxon>
        <taxon>Ecdysozoa</taxon>
        <taxon>Arthropoda</taxon>
        <taxon>Crustacea</taxon>
        <taxon>Multicrustacea</taxon>
        <taxon>Cirripedia</taxon>
        <taxon>Thoracica</taxon>
        <taxon>Thoracicalcarea</taxon>
        <taxon>Balanomorpha</taxon>
        <taxon>Balanoidea</taxon>
        <taxon>Balanidae</taxon>
        <taxon>Amphibalaninae</taxon>
        <taxon>Amphibalanus</taxon>
    </lineage>
</organism>
<dbReference type="Proteomes" id="UP000440578">
    <property type="component" value="Unassembled WGS sequence"/>
</dbReference>
<evidence type="ECO:0000256" key="1">
    <source>
        <dbReference type="SAM" id="SignalP"/>
    </source>
</evidence>
<dbReference type="PANTHER" id="PTHR19991">
    <property type="entry name" value="L 2 01289"/>
    <property type="match status" value="1"/>
</dbReference>
<evidence type="ECO:0008006" key="4">
    <source>
        <dbReference type="Google" id="ProtNLM"/>
    </source>
</evidence>
<name>A0A6A4VM49_AMPAM</name>
<keyword evidence="1" id="KW-0732">Signal</keyword>
<comment type="caution">
    <text evidence="2">The sequence shown here is derived from an EMBL/GenBank/DDBJ whole genome shotgun (WGS) entry which is preliminary data.</text>
</comment>
<dbReference type="InterPro" id="IPR036249">
    <property type="entry name" value="Thioredoxin-like_sf"/>
</dbReference>
<gene>
    <name evidence="2" type="ORF">FJT64_007223</name>
</gene>
<dbReference type="AlphaFoldDB" id="A0A6A4VM49"/>
<dbReference type="EMBL" id="VIIS01001633">
    <property type="protein sequence ID" value="KAF0295195.1"/>
    <property type="molecule type" value="Genomic_DNA"/>
</dbReference>
<feature type="signal peptide" evidence="1">
    <location>
        <begin position="1"/>
        <end position="24"/>
    </location>
</feature>
<evidence type="ECO:0000313" key="3">
    <source>
        <dbReference type="Proteomes" id="UP000440578"/>
    </source>
</evidence>
<accession>A0A6A4VM49</accession>
<dbReference type="PANTHER" id="PTHR19991:SF2">
    <property type="entry name" value="GH08893P"/>
    <property type="match status" value="1"/>
</dbReference>